<organism evidence="1 2">
    <name type="scientific">Novacetimonas hansenii</name>
    <name type="common">Komagataeibacter hansenii</name>
    <dbReference type="NCBI Taxonomy" id="436"/>
    <lineage>
        <taxon>Bacteria</taxon>
        <taxon>Pseudomonadati</taxon>
        <taxon>Pseudomonadota</taxon>
        <taxon>Alphaproteobacteria</taxon>
        <taxon>Acetobacterales</taxon>
        <taxon>Acetobacteraceae</taxon>
        <taxon>Novacetimonas</taxon>
    </lineage>
</organism>
<keyword evidence="2" id="KW-1185">Reference proteome</keyword>
<accession>A0ABQ0SEQ3</accession>
<evidence type="ECO:0000313" key="2">
    <source>
        <dbReference type="Proteomes" id="UP000319478"/>
    </source>
</evidence>
<gene>
    <name evidence="1" type="ORF">GHA01_16580</name>
</gene>
<sequence>MWGSMSDLISTGLEADHRITGVRHLLGKLAIASSHSQTTGGGNSSQKKRQFIGIIRPIALHKADLTVCLHPLNCLFAQ</sequence>
<comment type="caution">
    <text evidence="1">The sequence shown here is derived from an EMBL/GenBank/DDBJ whole genome shotgun (WGS) entry which is preliminary data.</text>
</comment>
<evidence type="ECO:0000313" key="1">
    <source>
        <dbReference type="EMBL" id="GEC63809.1"/>
    </source>
</evidence>
<protein>
    <submittedName>
        <fullName evidence="1">Uncharacterized protein</fullName>
    </submittedName>
</protein>
<reference evidence="1 2" key="1">
    <citation type="submission" date="2019-06" db="EMBL/GenBank/DDBJ databases">
        <title>Whole genome shotgun sequence of Komagataeibacter hansenii NBRC 14820.</title>
        <authorList>
            <person name="Hosoyama A."/>
            <person name="Uohara A."/>
            <person name="Ohji S."/>
            <person name="Ichikawa N."/>
        </authorList>
    </citation>
    <scope>NUCLEOTIDE SEQUENCE [LARGE SCALE GENOMIC DNA]</scope>
    <source>
        <strain evidence="1 2">NBRC 14820</strain>
    </source>
</reference>
<proteinExistence type="predicted"/>
<dbReference type="Proteomes" id="UP000319478">
    <property type="component" value="Unassembled WGS sequence"/>
</dbReference>
<dbReference type="EMBL" id="BJNN01000088">
    <property type="protein sequence ID" value="GEC63809.1"/>
    <property type="molecule type" value="Genomic_DNA"/>
</dbReference>
<name>A0ABQ0SEQ3_NOVHA</name>